<dbReference type="EMBL" id="UINC01052727">
    <property type="protein sequence ID" value="SVB68388.1"/>
    <property type="molecule type" value="Genomic_DNA"/>
</dbReference>
<feature type="non-terminal residue" evidence="2">
    <location>
        <position position="389"/>
    </location>
</feature>
<feature type="transmembrane region" description="Helical" evidence="1">
    <location>
        <begin position="32"/>
        <end position="51"/>
    </location>
</feature>
<reference evidence="2" key="1">
    <citation type="submission" date="2018-05" db="EMBL/GenBank/DDBJ databases">
        <authorList>
            <person name="Lanie J.A."/>
            <person name="Ng W.-L."/>
            <person name="Kazmierczak K.M."/>
            <person name="Andrzejewski T.M."/>
            <person name="Davidsen T.M."/>
            <person name="Wayne K.J."/>
            <person name="Tettelin H."/>
            <person name="Glass J.I."/>
            <person name="Rusch D."/>
            <person name="Podicherti R."/>
            <person name="Tsui H.-C.T."/>
            <person name="Winkler M.E."/>
        </authorList>
    </citation>
    <scope>NUCLEOTIDE SEQUENCE</scope>
</reference>
<gene>
    <name evidence="2" type="ORF">METZ01_LOCUS221242</name>
</gene>
<protein>
    <recommendedName>
        <fullName evidence="3">Peptide transporter</fullName>
    </recommendedName>
</protein>
<proteinExistence type="predicted"/>
<organism evidence="2">
    <name type="scientific">marine metagenome</name>
    <dbReference type="NCBI Taxonomy" id="408172"/>
    <lineage>
        <taxon>unclassified sequences</taxon>
        <taxon>metagenomes</taxon>
        <taxon>ecological metagenomes</taxon>
    </lineage>
</organism>
<evidence type="ECO:0008006" key="3">
    <source>
        <dbReference type="Google" id="ProtNLM"/>
    </source>
</evidence>
<feature type="transmembrane region" description="Helical" evidence="1">
    <location>
        <begin position="86"/>
        <end position="106"/>
    </location>
</feature>
<feature type="transmembrane region" description="Helical" evidence="1">
    <location>
        <begin position="57"/>
        <end position="74"/>
    </location>
</feature>
<keyword evidence="1" id="KW-0472">Membrane</keyword>
<evidence type="ECO:0000256" key="1">
    <source>
        <dbReference type="SAM" id="Phobius"/>
    </source>
</evidence>
<sequence>MATSSEQIDRDDELKIVPDDLAYEDGFNLKTIWAAFFVGLIMLPGSIYLELVTGKSFAGAAEWVTIIMFIEISKRLFVKLKPQETIILYWLASGLAASGLAAGSAASGGPFARMIWLQYLIQSPQADGLAEYIPGWVVPPRGTESLIDRSFWAAEWFEPIGISLLVAALGMVNSLTIGYVLFRVTADVERLPFPMAPVQASGATALAESSSGTETWRWKVFTVGAMIGLGWGLIYVVVPTVSGIVLTKAVEIVPIPFADFTPRVRSVLPASPIGIGTDLATLLVGFVLPFWIVAGTFISSMVVTFLANPYLYHAGILTSWTPGMSTIPTSINNMIDFWLSFSSIGTSIVIGVIGIVAAVRSFGKSPDSGMAGPKKPPAGRGDIRVPISL</sequence>
<feature type="transmembrane region" description="Helical" evidence="1">
    <location>
        <begin position="337"/>
        <end position="359"/>
    </location>
</feature>
<evidence type="ECO:0000313" key="2">
    <source>
        <dbReference type="EMBL" id="SVB68388.1"/>
    </source>
</evidence>
<keyword evidence="1" id="KW-0812">Transmembrane</keyword>
<name>A0A382FZC6_9ZZZZ</name>
<feature type="transmembrane region" description="Helical" evidence="1">
    <location>
        <begin position="220"/>
        <end position="238"/>
    </location>
</feature>
<keyword evidence="1" id="KW-1133">Transmembrane helix</keyword>
<dbReference type="AlphaFoldDB" id="A0A382FZC6"/>
<accession>A0A382FZC6</accession>
<feature type="transmembrane region" description="Helical" evidence="1">
    <location>
        <begin position="160"/>
        <end position="182"/>
    </location>
</feature>